<dbReference type="OrthoDB" id="8781967at2"/>
<keyword evidence="4" id="KW-1185">Reference proteome</keyword>
<organism evidence="3 4">
    <name type="scientific">Urbifossiella limnaea</name>
    <dbReference type="NCBI Taxonomy" id="2528023"/>
    <lineage>
        <taxon>Bacteria</taxon>
        <taxon>Pseudomonadati</taxon>
        <taxon>Planctomycetota</taxon>
        <taxon>Planctomycetia</taxon>
        <taxon>Gemmatales</taxon>
        <taxon>Gemmataceae</taxon>
        <taxon>Urbifossiella</taxon>
    </lineage>
</organism>
<keyword evidence="3" id="KW-0675">Receptor</keyword>
<dbReference type="RefSeq" id="WP_145243173.1">
    <property type="nucleotide sequence ID" value="NZ_CP036273.1"/>
</dbReference>
<feature type="transmembrane region" description="Helical" evidence="2">
    <location>
        <begin position="75"/>
        <end position="101"/>
    </location>
</feature>
<proteinExistence type="predicted"/>
<reference evidence="3 4" key="1">
    <citation type="submission" date="2019-02" db="EMBL/GenBank/DDBJ databases">
        <title>Deep-cultivation of Planctomycetes and their phenomic and genomic characterization uncovers novel biology.</title>
        <authorList>
            <person name="Wiegand S."/>
            <person name="Jogler M."/>
            <person name="Boedeker C."/>
            <person name="Pinto D."/>
            <person name="Vollmers J."/>
            <person name="Rivas-Marin E."/>
            <person name="Kohn T."/>
            <person name="Peeters S.H."/>
            <person name="Heuer A."/>
            <person name="Rast P."/>
            <person name="Oberbeckmann S."/>
            <person name="Bunk B."/>
            <person name="Jeske O."/>
            <person name="Meyerdierks A."/>
            <person name="Storesund J.E."/>
            <person name="Kallscheuer N."/>
            <person name="Luecker S."/>
            <person name="Lage O.M."/>
            <person name="Pohl T."/>
            <person name="Merkel B.J."/>
            <person name="Hornburger P."/>
            <person name="Mueller R.-W."/>
            <person name="Bruemmer F."/>
            <person name="Labrenz M."/>
            <person name="Spormann A.M."/>
            <person name="Op den Camp H."/>
            <person name="Overmann J."/>
            <person name="Amann R."/>
            <person name="Jetten M.S.M."/>
            <person name="Mascher T."/>
            <person name="Medema M.H."/>
            <person name="Devos D.P."/>
            <person name="Kaster A.-K."/>
            <person name="Ovreas L."/>
            <person name="Rohde M."/>
            <person name="Galperin M.Y."/>
            <person name="Jogler C."/>
        </authorList>
    </citation>
    <scope>NUCLEOTIDE SEQUENCE [LARGE SCALE GENOMIC DNA]</scope>
    <source>
        <strain evidence="3 4">ETA_A1</strain>
    </source>
</reference>
<feature type="region of interest" description="Disordered" evidence="1">
    <location>
        <begin position="40"/>
        <end position="70"/>
    </location>
</feature>
<feature type="region of interest" description="Disordered" evidence="1">
    <location>
        <begin position="110"/>
        <end position="217"/>
    </location>
</feature>
<accession>A0A517XZY1</accession>
<keyword evidence="2" id="KW-0472">Membrane</keyword>
<evidence type="ECO:0000313" key="3">
    <source>
        <dbReference type="EMBL" id="QDU23069.1"/>
    </source>
</evidence>
<feature type="compositionally biased region" description="Low complexity" evidence="1">
    <location>
        <begin position="139"/>
        <end position="150"/>
    </location>
</feature>
<dbReference type="EMBL" id="CP036273">
    <property type="protein sequence ID" value="QDU23069.1"/>
    <property type="molecule type" value="Genomic_DNA"/>
</dbReference>
<dbReference type="AlphaFoldDB" id="A0A517XZY1"/>
<name>A0A517XZY1_9BACT</name>
<evidence type="ECO:0000256" key="2">
    <source>
        <dbReference type="SAM" id="Phobius"/>
    </source>
</evidence>
<dbReference type="Proteomes" id="UP000319576">
    <property type="component" value="Chromosome"/>
</dbReference>
<evidence type="ECO:0000313" key="4">
    <source>
        <dbReference type="Proteomes" id="UP000319576"/>
    </source>
</evidence>
<protein>
    <submittedName>
        <fullName evidence="3">IgA FC receptor</fullName>
    </submittedName>
</protein>
<gene>
    <name evidence="3" type="primary">bag</name>
    <name evidence="3" type="ORF">ETAA1_50600</name>
</gene>
<sequence>MADRPRYYCRDCSYQWLPRGTERATQCPGCRGPNVAAVLSLDDAAPPPPARRSAPTPHPDRRPRPPGAEPAAPSVLPLVLAVVGILGVGVVTAGGLAIYLLRDPAPKPTEVAAAKANPPAPAPEPKVTPKTPEPEPEPSKSSVKPKTVPVPVEPEPKMPDPTPPEPAPKTPEPTPVPEPAPKTPEPAPKPPEPAPKPPTVVERPPSPFPPPPKSWESKWEKAGDVRIRVVGVAESKVPLVARKRNFLSPESYFVVWVEVENTGKANLTYRRWQPVATGECTLKYAAGGVLGHAIYPADAGREWFTEFAQPLPPGGPPALESLVFSRPDTTADGPLTLTLDATRAGGVGRVAIDIPRTAWARK</sequence>
<evidence type="ECO:0000256" key="1">
    <source>
        <dbReference type="SAM" id="MobiDB-lite"/>
    </source>
</evidence>
<dbReference type="KEGG" id="uli:ETAA1_50600"/>
<keyword evidence="2" id="KW-0812">Transmembrane</keyword>
<keyword evidence="2" id="KW-1133">Transmembrane helix</keyword>
<dbReference type="PRINTS" id="PR01217">
    <property type="entry name" value="PRICHEXTENSN"/>
</dbReference>
<feature type="compositionally biased region" description="Pro residues" evidence="1">
    <location>
        <begin position="159"/>
        <end position="213"/>
    </location>
</feature>